<keyword evidence="2" id="KW-0812">Transmembrane</keyword>
<feature type="region of interest" description="Disordered" evidence="1">
    <location>
        <begin position="221"/>
        <end position="385"/>
    </location>
</feature>
<feature type="region of interest" description="Disordered" evidence="1">
    <location>
        <begin position="413"/>
        <end position="455"/>
    </location>
</feature>
<keyword evidence="2" id="KW-1133">Transmembrane helix</keyword>
<evidence type="ECO:0000313" key="4">
    <source>
        <dbReference type="EMBL" id="MCK9877778.1"/>
    </source>
</evidence>
<organism evidence="4 5">
    <name type="scientific">Frankia umida</name>
    <dbReference type="NCBI Taxonomy" id="573489"/>
    <lineage>
        <taxon>Bacteria</taxon>
        <taxon>Bacillati</taxon>
        <taxon>Actinomycetota</taxon>
        <taxon>Actinomycetes</taxon>
        <taxon>Frankiales</taxon>
        <taxon>Frankiaceae</taxon>
        <taxon>Frankia</taxon>
    </lineage>
</organism>
<dbReference type="EMBL" id="JALKFT010000021">
    <property type="protein sequence ID" value="MCK9877778.1"/>
    <property type="molecule type" value="Genomic_DNA"/>
</dbReference>
<accession>A0ABT0K1V9</accession>
<keyword evidence="2" id="KW-0472">Membrane</keyword>
<dbReference type="InterPro" id="IPR011009">
    <property type="entry name" value="Kinase-like_dom_sf"/>
</dbReference>
<evidence type="ECO:0000259" key="3">
    <source>
        <dbReference type="PROSITE" id="PS50011"/>
    </source>
</evidence>
<feature type="compositionally biased region" description="Basic and acidic residues" evidence="1">
    <location>
        <begin position="341"/>
        <end position="354"/>
    </location>
</feature>
<sequence>MSVRSRLRGAGAGELWAGQIEQSGAECVVRRVRLAPDPVLRSAALAAAELTAELSHPHLVPVIAVLPTSDGLALITEPVGGAISLARLLSARGTLDPGEVVTVGLPIAQALGAAHALGIVHGRLGPEDVLLEPTGRPVLVGLGVAALADATRAAEKFPLAAAGDVHDLATILLESMREATGPEAAAVAVAVATAMVDDAQRRPSADDLAAVLARSATPLPVRLDLPEPEGSGAGFGAGGATVHDLPGRPPQGDARPRLLSGARLDPPVGGAGQGGGGDFDSDAGDSERRSRSTTGATAPLAGELLDSLPALPRRSTSPRRGSRPSGRGQPAASAAGAAATIDRERPGGDSRDAQARPAPPAAGPARREGRSGGNRRSHHDGGRRGGWLLPTTAGVGLFVAVVAAVLLLTSPSDDGGPERGAPSGSAATNPAVSGGAGAASGAARQPTASPVAGRSAEQVWRGVLGELNTARSRAFERGEEALLTGSDAPGSQAHNDDLALIRAIVSRGAHSSPLRTEILALQVRSSSSEQTVLRVTDRLGAYDFLDAGGEVVSHQNAKNPTERDLVLVHLAAGWRVSQSFTVTG</sequence>
<comment type="caution">
    <text evidence="4">The sequence shown here is derived from an EMBL/GenBank/DDBJ whole genome shotgun (WGS) entry which is preliminary data.</text>
</comment>
<dbReference type="InterPro" id="IPR000719">
    <property type="entry name" value="Prot_kinase_dom"/>
</dbReference>
<dbReference type="SUPFAM" id="SSF56112">
    <property type="entry name" value="Protein kinase-like (PK-like)"/>
    <property type="match status" value="1"/>
</dbReference>
<dbReference type="Proteomes" id="UP001201873">
    <property type="component" value="Unassembled WGS sequence"/>
</dbReference>
<proteinExistence type="predicted"/>
<feature type="domain" description="Protein kinase" evidence="3">
    <location>
        <begin position="1"/>
        <end position="332"/>
    </location>
</feature>
<dbReference type="SMART" id="SM00220">
    <property type="entry name" value="S_TKc"/>
    <property type="match status" value="1"/>
</dbReference>
<feature type="transmembrane region" description="Helical" evidence="2">
    <location>
        <begin position="385"/>
        <end position="408"/>
    </location>
</feature>
<dbReference type="GO" id="GO:0004674">
    <property type="term" value="F:protein serine/threonine kinase activity"/>
    <property type="evidence" value="ECO:0007669"/>
    <property type="project" value="UniProtKB-KW"/>
</dbReference>
<evidence type="ECO:0000313" key="5">
    <source>
        <dbReference type="Proteomes" id="UP001201873"/>
    </source>
</evidence>
<feature type="compositionally biased region" description="Gly residues" evidence="1">
    <location>
        <begin position="269"/>
        <end position="278"/>
    </location>
</feature>
<protein>
    <submittedName>
        <fullName evidence="4">Serine/threonine protein kinase</fullName>
    </submittedName>
</protein>
<evidence type="ECO:0000256" key="2">
    <source>
        <dbReference type="SAM" id="Phobius"/>
    </source>
</evidence>
<keyword evidence="4" id="KW-0808">Transferase</keyword>
<gene>
    <name evidence="4" type="ORF">MXD59_18695</name>
</gene>
<keyword evidence="4" id="KW-0418">Kinase</keyword>
<keyword evidence="4" id="KW-0723">Serine/threonine-protein kinase</keyword>
<reference evidence="4 5" key="1">
    <citation type="submission" date="2022-04" db="EMBL/GenBank/DDBJ databases">
        <title>Genome diversity in the genus Frankia.</title>
        <authorList>
            <person name="Carlos-Shanley C."/>
            <person name="Hahn D."/>
        </authorList>
    </citation>
    <scope>NUCLEOTIDE SEQUENCE [LARGE SCALE GENOMIC DNA]</scope>
    <source>
        <strain evidence="4 5">Ag45/Mut15</strain>
    </source>
</reference>
<dbReference type="Gene3D" id="1.10.510.10">
    <property type="entry name" value="Transferase(Phosphotransferase) domain 1"/>
    <property type="match status" value="1"/>
</dbReference>
<name>A0ABT0K1V9_9ACTN</name>
<dbReference type="RefSeq" id="WP_248825959.1">
    <property type="nucleotide sequence ID" value="NZ_JALKFT010000021.1"/>
</dbReference>
<evidence type="ECO:0000256" key="1">
    <source>
        <dbReference type="SAM" id="MobiDB-lite"/>
    </source>
</evidence>
<keyword evidence="5" id="KW-1185">Reference proteome</keyword>
<feature type="compositionally biased region" description="Low complexity" evidence="1">
    <location>
        <begin position="323"/>
        <end position="339"/>
    </location>
</feature>
<dbReference type="PROSITE" id="PS50011">
    <property type="entry name" value="PROTEIN_KINASE_DOM"/>
    <property type="match status" value="1"/>
</dbReference>